<dbReference type="Gene3D" id="3.40.50.10220">
    <property type="entry name" value="DNA polymerase III, psi subunit"/>
    <property type="match status" value="1"/>
</dbReference>
<sequence length="136" mass="15260">MARRDRLLKQMGITQWVVRNPAVLRGERGVRIPDSTKLIIITDDNLNLNNPLLKDIFLAMKIYPSDVVCINSTQLAMLPTPITINCWVLGSQSHLEGSKMTFISPALAELAASNSAKQALWKQIYQYDENFSTKAV</sequence>
<keyword evidence="1" id="KW-0808">Transferase</keyword>
<evidence type="ECO:0000256" key="1">
    <source>
        <dbReference type="PIRNR" id="PIRNR029225"/>
    </source>
</evidence>
<dbReference type="InterPro" id="IPR036654">
    <property type="entry name" value="DNA_pol_III_psi_sf"/>
</dbReference>
<dbReference type="GO" id="GO:0006260">
    <property type="term" value="P:DNA replication"/>
    <property type="evidence" value="ECO:0007669"/>
    <property type="project" value="UniProtKB-KW"/>
</dbReference>
<dbReference type="STRING" id="1141662.OOA_16314"/>
<dbReference type="InterPro" id="IPR004615">
    <property type="entry name" value="DNA_pol_III_psi"/>
</dbReference>
<dbReference type="OrthoDB" id="5682636at2"/>
<comment type="function">
    <text evidence="1">Part of the beta sliding clamp loading complex, which hydrolyzes ATP to load the beta clamp onto primed DNA to form the DNA replication pre-initiation complex. DNA polymerase III is a complex, multichain enzyme responsible for most of the replicative synthesis in bacteria. This DNA polymerase also exhibits 3' to 5' exonuclease activity.</text>
</comment>
<dbReference type="GO" id="GO:0008408">
    <property type="term" value="F:3'-5' exonuclease activity"/>
    <property type="evidence" value="ECO:0007669"/>
    <property type="project" value="InterPro"/>
</dbReference>
<gene>
    <name evidence="2" type="ORF">OOA_16314</name>
</gene>
<reference evidence="2 3" key="1">
    <citation type="journal article" date="2012" name="BMC Genomics">
        <title>Comparative genomics of bacteria in the genus Providencia isolated from wild Drosophila melanogaster.</title>
        <authorList>
            <person name="Galac M.R."/>
            <person name="Lazzaro B.P."/>
        </authorList>
    </citation>
    <scope>NUCLEOTIDE SEQUENCE [LARGE SCALE GENOMIC DNA]</scope>
    <source>
        <strain evidence="2 3">DSM 19968</strain>
    </source>
</reference>
<dbReference type="RefSeq" id="WP_008913245.1">
    <property type="nucleotide sequence ID" value="NZ_KB233225.1"/>
</dbReference>
<keyword evidence="3" id="KW-1185">Reference proteome</keyword>
<dbReference type="HOGENOM" id="CLU_132082_0_0_6"/>
<dbReference type="PIRSF" id="PIRSF029225">
    <property type="entry name" value="DNA_pol_III_psi"/>
    <property type="match status" value="1"/>
</dbReference>
<dbReference type="AlphaFoldDB" id="K8WD70"/>
<organism evidence="2 3">
    <name type="scientific">Providencia burhodogranariea DSM 19968</name>
    <dbReference type="NCBI Taxonomy" id="1141662"/>
    <lineage>
        <taxon>Bacteria</taxon>
        <taxon>Pseudomonadati</taxon>
        <taxon>Pseudomonadota</taxon>
        <taxon>Gammaproteobacteria</taxon>
        <taxon>Enterobacterales</taxon>
        <taxon>Morganellaceae</taxon>
        <taxon>Providencia</taxon>
    </lineage>
</organism>
<dbReference type="EMBL" id="AKKL01000046">
    <property type="protein sequence ID" value="EKT55372.1"/>
    <property type="molecule type" value="Genomic_DNA"/>
</dbReference>
<proteinExistence type="predicted"/>
<dbReference type="SUPFAM" id="SSF102220">
    <property type="entry name" value="DNA polymerase III psi subunit"/>
    <property type="match status" value="1"/>
</dbReference>
<keyword evidence="1" id="KW-0548">Nucleotidyltransferase</keyword>
<dbReference type="Pfam" id="PF03603">
    <property type="entry name" value="DNA_III_psi"/>
    <property type="match status" value="1"/>
</dbReference>
<evidence type="ECO:0000313" key="3">
    <source>
        <dbReference type="Proteomes" id="UP000009336"/>
    </source>
</evidence>
<keyword evidence="1" id="KW-0239">DNA-directed DNA polymerase</keyword>
<keyword evidence="1" id="KW-0235">DNA replication</keyword>
<dbReference type="Proteomes" id="UP000009336">
    <property type="component" value="Unassembled WGS sequence"/>
</dbReference>
<dbReference type="GO" id="GO:0003887">
    <property type="term" value="F:DNA-directed DNA polymerase activity"/>
    <property type="evidence" value="ECO:0007669"/>
    <property type="project" value="UniProtKB-KW"/>
</dbReference>
<comment type="caution">
    <text evidence="2">The sequence shown here is derived from an EMBL/GenBank/DDBJ whole genome shotgun (WGS) entry which is preliminary data.</text>
</comment>
<evidence type="ECO:0000313" key="2">
    <source>
        <dbReference type="EMBL" id="EKT55372.1"/>
    </source>
</evidence>
<dbReference type="PATRIC" id="fig|1141662.3.peg.3309"/>
<accession>K8WD70</accession>
<name>K8WD70_9GAMM</name>
<protein>
    <recommendedName>
        <fullName evidence="1">DNA polymerase III subunit psi</fullName>
    </recommendedName>
</protein>
<dbReference type="eggNOG" id="COG3050">
    <property type="taxonomic scope" value="Bacteria"/>
</dbReference>